<evidence type="ECO:0000313" key="1">
    <source>
        <dbReference type="EMBL" id="QIT17251.1"/>
    </source>
</evidence>
<accession>A0A6H0FSB9</accession>
<dbReference type="EMBL" id="CP049806">
    <property type="protein sequence ID" value="QIT17251.1"/>
    <property type="molecule type" value="Genomic_DNA"/>
</dbReference>
<organism evidence="1 2">
    <name type="scientific">Acinetobacter pittii</name>
    <name type="common">Acinetobacter genomosp. 3</name>
    <dbReference type="NCBI Taxonomy" id="48296"/>
    <lineage>
        <taxon>Bacteria</taxon>
        <taxon>Pseudomonadati</taxon>
        <taxon>Pseudomonadota</taxon>
        <taxon>Gammaproteobacteria</taxon>
        <taxon>Moraxellales</taxon>
        <taxon>Moraxellaceae</taxon>
        <taxon>Acinetobacter</taxon>
        <taxon>Acinetobacter calcoaceticus/baumannii complex</taxon>
    </lineage>
</organism>
<dbReference type="RefSeq" id="WP_167563237.1">
    <property type="nucleotide sequence ID" value="NZ_CP049806.1"/>
</dbReference>
<name>A0A6H0FSB9_ACIPI</name>
<dbReference type="AlphaFoldDB" id="A0A6H0FSB9"/>
<dbReference type="Gene3D" id="1.10.260.40">
    <property type="entry name" value="lambda repressor-like DNA-binding domains"/>
    <property type="match status" value="1"/>
</dbReference>
<sequence>MTTLQEDKKIIADHGGASELARKLKYRSHRVQNWTVRGIPPKEKLKFPEIFLTPKTEEKNSSVV</sequence>
<gene>
    <name evidence="1" type="ORF">G8E09_05740</name>
</gene>
<proteinExistence type="predicted"/>
<evidence type="ECO:0008006" key="3">
    <source>
        <dbReference type="Google" id="ProtNLM"/>
    </source>
</evidence>
<dbReference type="InterPro" id="IPR010982">
    <property type="entry name" value="Lambda_DNA-bd_dom_sf"/>
</dbReference>
<dbReference type="GO" id="GO:0003677">
    <property type="term" value="F:DNA binding"/>
    <property type="evidence" value="ECO:0007669"/>
    <property type="project" value="InterPro"/>
</dbReference>
<reference evidence="1 2" key="1">
    <citation type="submission" date="2020-03" db="EMBL/GenBank/DDBJ databases">
        <authorList>
            <person name="Zhang L."/>
            <person name="Han X."/>
            <person name="Chen Y."/>
            <person name="Yu Y."/>
        </authorList>
    </citation>
    <scope>NUCLEOTIDE SEQUENCE [LARGE SCALE GENOMIC DNA]</scope>
    <source>
        <strain evidence="1 2">A1254</strain>
    </source>
</reference>
<dbReference type="Proteomes" id="UP000501692">
    <property type="component" value="Chromosome"/>
</dbReference>
<evidence type="ECO:0000313" key="2">
    <source>
        <dbReference type="Proteomes" id="UP000501692"/>
    </source>
</evidence>
<protein>
    <recommendedName>
        <fullName evidence="3">Helix-turn-helix domain-containing protein</fullName>
    </recommendedName>
</protein>